<proteinExistence type="predicted"/>
<feature type="transmembrane region" description="Helical" evidence="1">
    <location>
        <begin position="100"/>
        <end position="120"/>
    </location>
</feature>
<dbReference type="OrthoDB" id="2019724at2759"/>
<dbReference type="InterPro" id="IPR013078">
    <property type="entry name" value="His_Pase_superF_clade-1"/>
</dbReference>
<keyword evidence="1" id="KW-0472">Membrane</keyword>
<dbReference type="STRING" id="2769.R7Q610"/>
<dbReference type="Gramene" id="CDF32826">
    <property type="protein sequence ID" value="CDF32826"/>
    <property type="gene ID" value="CHC_T00001440001"/>
</dbReference>
<dbReference type="RefSeq" id="XP_005712627.1">
    <property type="nucleotide sequence ID" value="XM_005712570.1"/>
</dbReference>
<dbReference type="SUPFAM" id="SSF53254">
    <property type="entry name" value="Phosphoglycerate mutase-like"/>
    <property type="match status" value="1"/>
</dbReference>
<evidence type="ECO:0008006" key="4">
    <source>
        <dbReference type="Google" id="ProtNLM"/>
    </source>
</evidence>
<feature type="transmembrane region" description="Helical" evidence="1">
    <location>
        <begin position="6"/>
        <end position="25"/>
    </location>
</feature>
<dbReference type="PANTHER" id="PTHR47623:SF1">
    <property type="entry name" value="OS09G0287300 PROTEIN"/>
    <property type="match status" value="1"/>
</dbReference>
<organism evidence="2 3">
    <name type="scientific">Chondrus crispus</name>
    <name type="common">Carrageen Irish moss</name>
    <name type="synonym">Polymorpha crispa</name>
    <dbReference type="NCBI Taxonomy" id="2769"/>
    <lineage>
        <taxon>Eukaryota</taxon>
        <taxon>Rhodophyta</taxon>
        <taxon>Florideophyceae</taxon>
        <taxon>Rhodymeniophycidae</taxon>
        <taxon>Gigartinales</taxon>
        <taxon>Gigartinaceae</taxon>
        <taxon>Chondrus</taxon>
    </lineage>
</organism>
<dbReference type="InterPro" id="IPR029033">
    <property type="entry name" value="His_PPase_superfam"/>
</dbReference>
<accession>R7Q610</accession>
<dbReference type="SMART" id="SM00855">
    <property type="entry name" value="PGAM"/>
    <property type="match status" value="1"/>
</dbReference>
<dbReference type="Proteomes" id="UP000012073">
    <property type="component" value="Unassembled WGS sequence"/>
</dbReference>
<evidence type="ECO:0000313" key="2">
    <source>
        <dbReference type="EMBL" id="CDF32826.1"/>
    </source>
</evidence>
<keyword evidence="3" id="KW-1185">Reference proteome</keyword>
<feature type="transmembrane region" description="Helical" evidence="1">
    <location>
        <begin position="547"/>
        <end position="567"/>
    </location>
</feature>
<gene>
    <name evidence="2" type="ORF">CHC_T00001440001</name>
</gene>
<reference evidence="3" key="1">
    <citation type="journal article" date="2013" name="Proc. Natl. Acad. Sci. U.S.A.">
        <title>Genome structure and metabolic features in the red seaweed Chondrus crispus shed light on evolution of the Archaeplastida.</title>
        <authorList>
            <person name="Collen J."/>
            <person name="Porcel B."/>
            <person name="Carre W."/>
            <person name="Ball S.G."/>
            <person name="Chaparro C."/>
            <person name="Tonon T."/>
            <person name="Barbeyron T."/>
            <person name="Michel G."/>
            <person name="Noel B."/>
            <person name="Valentin K."/>
            <person name="Elias M."/>
            <person name="Artiguenave F."/>
            <person name="Arun A."/>
            <person name="Aury J.M."/>
            <person name="Barbosa-Neto J.F."/>
            <person name="Bothwell J.H."/>
            <person name="Bouget F.Y."/>
            <person name="Brillet L."/>
            <person name="Cabello-Hurtado F."/>
            <person name="Capella-Gutierrez S."/>
            <person name="Charrier B."/>
            <person name="Cladiere L."/>
            <person name="Cock J.M."/>
            <person name="Coelho S.M."/>
            <person name="Colleoni C."/>
            <person name="Czjzek M."/>
            <person name="Da Silva C."/>
            <person name="Delage L."/>
            <person name="Denoeud F."/>
            <person name="Deschamps P."/>
            <person name="Dittami S.M."/>
            <person name="Gabaldon T."/>
            <person name="Gachon C.M."/>
            <person name="Groisillier A."/>
            <person name="Herve C."/>
            <person name="Jabbari K."/>
            <person name="Katinka M."/>
            <person name="Kloareg B."/>
            <person name="Kowalczyk N."/>
            <person name="Labadie K."/>
            <person name="Leblanc C."/>
            <person name="Lopez P.J."/>
            <person name="McLachlan D.H."/>
            <person name="Meslet-Cladiere L."/>
            <person name="Moustafa A."/>
            <person name="Nehr Z."/>
            <person name="Nyvall Collen P."/>
            <person name="Panaud O."/>
            <person name="Partensky F."/>
            <person name="Poulain J."/>
            <person name="Rensing S.A."/>
            <person name="Rousvoal S."/>
            <person name="Samson G."/>
            <person name="Symeonidi A."/>
            <person name="Weissenbach J."/>
            <person name="Zambounis A."/>
            <person name="Wincker P."/>
            <person name="Boyen C."/>
        </authorList>
    </citation>
    <scope>NUCLEOTIDE SEQUENCE [LARGE SCALE GENOMIC DNA]</scope>
    <source>
        <strain evidence="3">cv. Stackhouse</strain>
    </source>
</reference>
<dbReference type="AlphaFoldDB" id="R7Q610"/>
<protein>
    <recommendedName>
        <fullName evidence="4">Phosphoglycerate mutase family protein</fullName>
    </recommendedName>
</protein>
<sequence length="800" mass="89110">MLLYSTVLWIYICVCVKNLSFLSSVSHCRAAATRAEPKNECRAAYFHLHCVILNILIPWHSSIHKSIIFSSHAMARPSHTKPQEMSSCGIAVSRTLIGRALVEVLSLVVGALLLLVVVAWRASQVVSLAVWRALLWLANLRRLGKWGCTKLVETLKRFPSASALRAARDAFFMILTRQEPKAAFTREEELSNARPDDMDVVRDVVATDQTSFSEGDGSPASAIVPKRRLVLVRHAKTVWDRNNEVADHERVLSLQGRKEAQLIGAELAARLWFPDKVLCSNAVRTVQTLNLLNISEQDAPSDTFCIESLYYAVTGEEMAVAVDEALGTSGFVDHSTLMVVCHNPGCEELVEQLTGHRPQMGTGCAVLMEYDEDSEIEDTNSMFCLATCQRKWDLVEVLHPAELLATSSSSAEVLNGSNSGDQLQGQESHHMQCQEKKAQVSSNCIRNPGKMNLSLLQPVYDSLPLRKRLPELGAVTFHFLMERTSFTRNCSGNITFIISCHDAMHREIEYFGQTPFVVSSSRPVTHLDIRVRPHYKQFIAQTPSNSFIVQLSCLLALLSTLIFIWCGQTYSRKQRSKKWSLRHHRETPGLISCFSKPINVRQKFVEMATAADSDSCEPTTFLAHGARHASPRSNCTLLEMSCPGASNLHNTIELANVPVLAEEQDYPLCAVDRTPLISIKYGAAVFSSATQSVTQMQGGYMTLGCFRHSSLRQFKKRHSPRTTQRYLPQHCAREELSRHPLCLQIDSLNPLSYKRVTGRNSLICSRGPNPSATKSLFSVYVPRTPALSSSHLLYPVSPGQ</sequence>
<dbReference type="KEGG" id="ccp:CHC_T00001440001"/>
<name>R7Q610_CHOCR</name>
<dbReference type="Gene3D" id="3.40.50.1240">
    <property type="entry name" value="Phosphoglycerate mutase-like"/>
    <property type="match status" value="1"/>
</dbReference>
<evidence type="ECO:0000313" key="3">
    <source>
        <dbReference type="Proteomes" id="UP000012073"/>
    </source>
</evidence>
<dbReference type="CDD" id="cd07067">
    <property type="entry name" value="HP_PGM_like"/>
    <property type="match status" value="1"/>
</dbReference>
<dbReference type="PANTHER" id="PTHR47623">
    <property type="entry name" value="OS09G0287300 PROTEIN"/>
    <property type="match status" value="1"/>
</dbReference>
<keyword evidence="1" id="KW-1133">Transmembrane helix</keyword>
<dbReference type="EMBL" id="HG001592">
    <property type="protein sequence ID" value="CDF32826.1"/>
    <property type="molecule type" value="Genomic_DNA"/>
</dbReference>
<dbReference type="Pfam" id="PF00300">
    <property type="entry name" value="His_Phos_1"/>
    <property type="match status" value="1"/>
</dbReference>
<evidence type="ECO:0000256" key="1">
    <source>
        <dbReference type="SAM" id="Phobius"/>
    </source>
</evidence>
<dbReference type="GeneID" id="17320343"/>
<keyword evidence="1" id="KW-0812">Transmembrane</keyword>